<dbReference type="InterPro" id="IPR023674">
    <property type="entry name" value="Ribosomal_uL1-like"/>
</dbReference>
<proteinExistence type="inferred from homology"/>
<organism evidence="10 11">
    <name type="scientific">Candidatus Kerfeldbacteria bacterium RIFCSPHIGHO2_12_FULL_48_17</name>
    <dbReference type="NCBI Taxonomy" id="1798542"/>
    <lineage>
        <taxon>Bacteria</taxon>
        <taxon>Candidatus Kerfeldiibacteriota</taxon>
    </lineage>
</organism>
<keyword evidence="6 9" id="KW-0689">Ribosomal protein</keyword>
<dbReference type="NCBIfam" id="TIGR01169">
    <property type="entry name" value="rplA_bact"/>
    <property type="match status" value="1"/>
</dbReference>
<dbReference type="GO" id="GO:0003735">
    <property type="term" value="F:structural constituent of ribosome"/>
    <property type="evidence" value="ECO:0007669"/>
    <property type="project" value="InterPro"/>
</dbReference>
<reference evidence="10 11" key="1">
    <citation type="journal article" date="2016" name="Nat. Commun.">
        <title>Thousands of microbial genomes shed light on interconnected biogeochemical processes in an aquifer system.</title>
        <authorList>
            <person name="Anantharaman K."/>
            <person name="Brown C.T."/>
            <person name="Hug L.A."/>
            <person name="Sharon I."/>
            <person name="Castelle C.J."/>
            <person name="Probst A.J."/>
            <person name="Thomas B.C."/>
            <person name="Singh A."/>
            <person name="Wilkins M.J."/>
            <person name="Karaoz U."/>
            <person name="Brodie E.L."/>
            <person name="Williams K.H."/>
            <person name="Hubbard S.S."/>
            <person name="Banfield J.F."/>
        </authorList>
    </citation>
    <scope>NUCLEOTIDE SEQUENCE [LARGE SCALE GENOMIC DNA]</scope>
</reference>
<comment type="caution">
    <text evidence="10">The sequence shown here is derived from an EMBL/GenBank/DDBJ whole genome shotgun (WGS) entry which is preliminary data.</text>
</comment>
<evidence type="ECO:0000256" key="2">
    <source>
        <dbReference type="ARBA" id="ARBA00022491"/>
    </source>
</evidence>
<dbReference type="InterPro" id="IPR002143">
    <property type="entry name" value="Ribosomal_uL1"/>
</dbReference>
<evidence type="ECO:0000256" key="1">
    <source>
        <dbReference type="ARBA" id="ARBA00010531"/>
    </source>
</evidence>
<accession>A0A1G2AXK0</accession>
<comment type="similarity">
    <text evidence="1 9">Belongs to the universal ribosomal protein uL1 family.</text>
</comment>
<dbReference type="EMBL" id="MHKD01000042">
    <property type="protein sequence ID" value="OGY81653.1"/>
    <property type="molecule type" value="Genomic_DNA"/>
</dbReference>
<keyword evidence="4 9" id="KW-0810">Translation regulation</keyword>
<evidence type="ECO:0000256" key="3">
    <source>
        <dbReference type="ARBA" id="ARBA00022730"/>
    </source>
</evidence>
<evidence type="ECO:0000256" key="5">
    <source>
        <dbReference type="ARBA" id="ARBA00022884"/>
    </source>
</evidence>
<protein>
    <recommendedName>
        <fullName evidence="8 9">Large ribosomal subunit protein uL1</fullName>
    </recommendedName>
</protein>
<name>A0A1G2AXK0_9BACT</name>
<dbReference type="AlphaFoldDB" id="A0A1G2AXK0"/>
<dbReference type="GO" id="GO:0015934">
    <property type="term" value="C:large ribosomal subunit"/>
    <property type="evidence" value="ECO:0007669"/>
    <property type="project" value="InterPro"/>
</dbReference>
<comment type="function">
    <text evidence="9">Protein L1 is also a translational repressor protein, it controls the translation of the L11 operon by binding to its mRNA.</text>
</comment>
<dbReference type="HAMAP" id="MF_01318_B">
    <property type="entry name" value="Ribosomal_uL1_B"/>
    <property type="match status" value="1"/>
</dbReference>
<keyword evidence="3 9" id="KW-0699">rRNA-binding</keyword>
<keyword evidence="2 9" id="KW-0678">Repressor</keyword>
<dbReference type="InterPro" id="IPR016095">
    <property type="entry name" value="Ribosomal_uL1_3-a/b-sand"/>
</dbReference>
<comment type="function">
    <text evidence="9">Binds directly to 23S rRNA. The L1 stalk is quite mobile in the ribosome, and is involved in E site tRNA release.</text>
</comment>
<dbReference type="Gene3D" id="3.30.190.20">
    <property type="match status" value="1"/>
</dbReference>
<dbReference type="STRING" id="1798542.A3F54_01145"/>
<dbReference type="FunFam" id="3.40.50.790:FF:000001">
    <property type="entry name" value="50S ribosomal protein L1"/>
    <property type="match status" value="1"/>
</dbReference>
<dbReference type="InterPro" id="IPR005878">
    <property type="entry name" value="Ribosom_uL1_bac-type"/>
</dbReference>
<dbReference type="GO" id="GO:0006412">
    <property type="term" value="P:translation"/>
    <property type="evidence" value="ECO:0007669"/>
    <property type="project" value="UniProtKB-UniRule"/>
</dbReference>
<dbReference type="Gene3D" id="3.40.50.790">
    <property type="match status" value="1"/>
</dbReference>
<sequence>MSKQSKRLKNAYKELEPGKIYPVDQAVELVKKLAPTKFDGSVEVHIRLGIDPKKSDQSVRGTVVLPHGTGKTRRVIAFVPAAKEKEAKDAGADIIGDENTINEIKTTQKINFDIAVATPDMMRKLAPVAKILGQKGLMPNPKTETVTPNFVQTIKDLKSGGKISFKADDTANLHQIIGKVSFDADKLKANFVTFIEAVKKLKPDSMKGTYMKNIILTASMGPAIKVEG</sequence>
<dbReference type="Proteomes" id="UP000176952">
    <property type="component" value="Unassembled WGS sequence"/>
</dbReference>
<evidence type="ECO:0000256" key="4">
    <source>
        <dbReference type="ARBA" id="ARBA00022845"/>
    </source>
</evidence>
<evidence type="ECO:0000313" key="10">
    <source>
        <dbReference type="EMBL" id="OGY81653.1"/>
    </source>
</evidence>
<dbReference type="CDD" id="cd00403">
    <property type="entry name" value="Ribosomal_L1"/>
    <property type="match status" value="1"/>
</dbReference>
<dbReference type="PANTHER" id="PTHR36427:SF3">
    <property type="entry name" value="LARGE RIBOSOMAL SUBUNIT PROTEIN UL1M"/>
    <property type="match status" value="1"/>
</dbReference>
<evidence type="ECO:0000256" key="9">
    <source>
        <dbReference type="HAMAP-Rule" id="MF_01318"/>
    </source>
</evidence>
<dbReference type="GO" id="GO:0019843">
    <property type="term" value="F:rRNA binding"/>
    <property type="evidence" value="ECO:0007669"/>
    <property type="project" value="UniProtKB-UniRule"/>
</dbReference>
<dbReference type="PIRSF" id="PIRSF002155">
    <property type="entry name" value="Ribosomal_L1"/>
    <property type="match status" value="1"/>
</dbReference>
<dbReference type="GO" id="GO:0000049">
    <property type="term" value="F:tRNA binding"/>
    <property type="evidence" value="ECO:0007669"/>
    <property type="project" value="UniProtKB-KW"/>
</dbReference>
<keyword evidence="5 9" id="KW-0694">RNA-binding</keyword>
<evidence type="ECO:0000313" key="11">
    <source>
        <dbReference type="Proteomes" id="UP000176952"/>
    </source>
</evidence>
<comment type="subunit">
    <text evidence="9">Part of the 50S ribosomal subunit.</text>
</comment>
<keyword evidence="7 9" id="KW-0687">Ribonucleoprotein</keyword>
<dbReference type="PANTHER" id="PTHR36427">
    <property type="entry name" value="54S RIBOSOMAL PROTEIN L1, MITOCHONDRIAL"/>
    <property type="match status" value="1"/>
</dbReference>
<dbReference type="Pfam" id="PF00687">
    <property type="entry name" value="Ribosomal_L1"/>
    <property type="match status" value="1"/>
</dbReference>
<evidence type="ECO:0000256" key="8">
    <source>
        <dbReference type="ARBA" id="ARBA00035241"/>
    </source>
</evidence>
<dbReference type="SUPFAM" id="SSF56808">
    <property type="entry name" value="Ribosomal protein L1"/>
    <property type="match status" value="1"/>
</dbReference>
<evidence type="ECO:0000256" key="6">
    <source>
        <dbReference type="ARBA" id="ARBA00022980"/>
    </source>
</evidence>
<dbReference type="GO" id="GO:0006417">
    <property type="term" value="P:regulation of translation"/>
    <property type="evidence" value="ECO:0007669"/>
    <property type="project" value="UniProtKB-KW"/>
</dbReference>
<dbReference type="InterPro" id="IPR028364">
    <property type="entry name" value="Ribosomal_uL1/biogenesis"/>
</dbReference>
<gene>
    <name evidence="9" type="primary">rplA</name>
    <name evidence="10" type="ORF">A3F54_01145</name>
</gene>
<evidence type="ECO:0000256" key="7">
    <source>
        <dbReference type="ARBA" id="ARBA00023274"/>
    </source>
</evidence>
<keyword evidence="9" id="KW-0820">tRNA-binding</keyword>